<gene>
    <name evidence="2" type="ORF">GX888_00060</name>
</gene>
<comment type="caution">
    <text evidence="2">The sequence shown here is derived from an EMBL/GenBank/DDBJ whole genome shotgun (WGS) entry which is preliminary data.</text>
</comment>
<feature type="non-terminal residue" evidence="2">
    <location>
        <position position="166"/>
    </location>
</feature>
<evidence type="ECO:0000256" key="1">
    <source>
        <dbReference type="SAM" id="Phobius"/>
    </source>
</evidence>
<feature type="transmembrane region" description="Helical" evidence="1">
    <location>
        <begin position="53"/>
        <end position="78"/>
    </location>
</feature>
<organism evidence="2 3">
    <name type="scientific">Candidatus Dojkabacteria bacterium</name>
    <dbReference type="NCBI Taxonomy" id="2099670"/>
    <lineage>
        <taxon>Bacteria</taxon>
        <taxon>Candidatus Dojkabacteria</taxon>
    </lineage>
</organism>
<proteinExistence type="predicted"/>
<protein>
    <recommendedName>
        <fullName evidence="4">Phospho-N-acetylmuramoyl-pentapeptide-transferase</fullName>
    </recommendedName>
</protein>
<feature type="transmembrane region" description="Helical" evidence="1">
    <location>
        <begin position="84"/>
        <end position="108"/>
    </location>
</feature>
<dbReference type="Proteomes" id="UP000564033">
    <property type="component" value="Unassembled WGS sequence"/>
</dbReference>
<dbReference type="AlphaFoldDB" id="A0A847VCJ4"/>
<evidence type="ECO:0000313" key="3">
    <source>
        <dbReference type="Proteomes" id="UP000564033"/>
    </source>
</evidence>
<feature type="transmembrane region" description="Helical" evidence="1">
    <location>
        <begin position="6"/>
        <end position="26"/>
    </location>
</feature>
<evidence type="ECO:0008006" key="4">
    <source>
        <dbReference type="Google" id="ProtNLM"/>
    </source>
</evidence>
<evidence type="ECO:0000313" key="2">
    <source>
        <dbReference type="EMBL" id="NLZ24135.1"/>
    </source>
</evidence>
<name>A0A847VCJ4_9BACT</name>
<sequence>MEMNIKIILITLLINFLVAPVLIFSLRKLKFYKKIETDKETEKKRNQRYYKHMLSNIATPSSFGVLLILLLTIYLSLFKTSTEFQIIAISAVVLGILGLLDDIFEFFLYREIKRWGMKARYKMPIQILVLFIALVLISKSLIIAILLAIPLAFILNSFNITDGIDG</sequence>
<accession>A0A847VCJ4</accession>
<keyword evidence="1" id="KW-1133">Transmembrane helix</keyword>
<reference evidence="2 3" key="1">
    <citation type="journal article" date="2020" name="Biotechnol. Biofuels">
        <title>New insights from the biogas microbiome by comprehensive genome-resolved metagenomics of nearly 1600 species originating from multiple anaerobic digesters.</title>
        <authorList>
            <person name="Campanaro S."/>
            <person name="Treu L."/>
            <person name="Rodriguez-R L.M."/>
            <person name="Kovalovszki A."/>
            <person name="Ziels R.M."/>
            <person name="Maus I."/>
            <person name="Zhu X."/>
            <person name="Kougias P.G."/>
            <person name="Basile A."/>
            <person name="Luo G."/>
            <person name="Schluter A."/>
            <person name="Konstantinidis K.T."/>
            <person name="Angelidaki I."/>
        </authorList>
    </citation>
    <scope>NUCLEOTIDE SEQUENCE [LARGE SCALE GENOMIC DNA]</scope>
    <source>
        <strain evidence="2">AS19jrsBPTG_9</strain>
    </source>
</reference>
<keyword evidence="1" id="KW-0812">Transmembrane</keyword>
<feature type="transmembrane region" description="Helical" evidence="1">
    <location>
        <begin position="128"/>
        <end position="155"/>
    </location>
</feature>
<dbReference type="EMBL" id="JAAZIL010000002">
    <property type="protein sequence ID" value="NLZ24135.1"/>
    <property type="molecule type" value="Genomic_DNA"/>
</dbReference>
<keyword evidence="1" id="KW-0472">Membrane</keyword>